<evidence type="ECO:0000259" key="7">
    <source>
        <dbReference type="PROSITE" id="PS50835"/>
    </source>
</evidence>
<dbReference type="GO" id="GO:0005737">
    <property type="term" value="C:cytoplasm"/>
    <property type="evidence" value="ECO:0007669"/>
    <property type="project" value="UniProtKB-SubCell"/>
</dbReference>
<keyword evidence="10" id="KW-1185">Reference proteome</keyword>
<dbReference type="Proteomes" id="UP000694427">
    <property type="component" value="Unplaced"/>
</dbReference>
<evidence type="ECO:0000313" key="9">
    <source>
        <dbReference type="Ensembl" id="ENSCCRP00010041427.1"/>
    </source>
</evidence>
<evidence type="ECO:0000256" key="6">
    <source>
        <dbReference type="ARBA" id="ARBA00023319"/>
    </source>
</evidence>
<evidence type="ECO:0000256" key="1">
    <source>
        <dbReference type="ARBA" id="ARBA00004496"/>
    </source>
</evidence>
<feature type="domain" description="Fibronectin type-III" evidence="8">
    <location>
        <begin position="81"/>
        <end position="176"/>
    </location>
</feature>
<dbReference type="CDD" id="cd00063">
    <property type="entry name" value="FN3"/>
    <property type="match status" value="1"/>
</dbReference>
<dbReference type="PANTHER" id="PTHR35971">
    <property type="entry name" value="SI:DKEY-31G6.6"/>
    <property type="match status" value="1"/>
</dbReference>
<dbReference type="PRINTS" id="PR00014">
    <property type="entry name" value="FNTYPEIII"/>
</dbReference>
<dbReference type="PROSITE" id="PS50835">
    <property type="entry name" value="IG_LIKE"/>
    <property type="match status" value="3"/>
</dbReference>
<dbReference type="FunFam" id="2.60.40.10:FF:000084">
    <property type="entry name" value="Myosin binding protein C, slow type"/>
    <property type="match status" value="1"/>
</dbReference>
<dbReference type="SMART" id="SM00060">
    <property type="entry name" value="FN3"/>
    <property type="match status" value="1"/>
</dbReference>
<keyword evidence="6" id="KW-0393">Immunoglobulin domain</keyword>
<reference evidence="9" key="1">
    <citation type="submission" date="2025-08" db="UniProtKB">
        <authorList>
            <consortium name="Ensembl"/>
        </authorList>
    </citation>
    <scope>IDENTIFICATION</scope>
</reference>
<dbReference type="InterPro" id="IPR013098">
    <property type="entry name" value="Ig_I-set"/>
</dbReference>
<sequence>TVVPVSDTVIFCVELEKPVDDAYWTRNGERLKEDSRIIIARINRQYTLTIRECTAEDSGEVAFIAHDCKTSTPPRKHPPDPPLEPVVRNKTDSSITLCWSPPDSERPVPITGYIVERRKVGAQTWVKVTSTSVSSTEYTISEISEEASYQFRISAVNDFGQSAYLEVPGTFYLEPTASVKTGLVNCSAHVGEEATFTVELSAVCSGSWTINDRMIRSGTEYLITRSKTTHTLVIREVSIELNGAQVKFVGGGSQSVSTLSVVWMKNGKELRMGKKYEATSVERKRTLTVHNVDLKWFKDGKHKTVHMESKGKSRQLVLENVQKKDAGEYTCEIGNEKQEPPAAAGERGEEGFKVAASQKATLDCEVTDLKTEVKWFKDGKQLSSSKTVHMESKGKSRQLVLENVEKKDAGEYTCEVGNEKLAFKILDSYQKEVKVAASQKATLSCEVSDPKTEVKWFKDGKQLSSSKTVHMESKGKIRQLLLENVEKKDAGEYTCEFGNEKLPFKIQVTGMETILDFSIWFSLTKK</sequence>
<dbReference type="InterPro" id="IPR052385">
    <property type="entry name" value="Obscurin/Obscurin-like_Reg"/>
</dbReference>
<organism evidence="9 10">
    <name type="scientific">Cyprinus carpio</name>
    <name type="common">Common carp</name>
    <dbReference type="NCBI Taxonomy" id="7962"/>
    <lineage>
        <taxon>Eukaryota</taxon>
        <taxon>Metazoa</taxon>
        <taxon>Chordata</taxon>
        <taxon>Craniata</taxon>
        <taxon>Vertebrata</taxon>
        <taxon>Euteleostomi</taxon>
        <taxon>Actinopterygii</taxon>
        <taxon>Neopterygii</taxon>
        <taxon>Teleostei</taxon>
        <taxon>Ostariophysi</taxon>
        <taxon>Cypriniformes</taxon>
        <taxon>Cyprinidae</taxon>
        <taxon>Cyprininae</taxon>
        <taxon>Cyprinus</taxon>
    </lineage>
</organism>
<dbReference type="Gene3D" id="2.60.40.10">
    <property type="entry name" value="Immunoglobulins"/>
    <property type="match status" value="6"/>
</dbReference>
<dbReference type="PANTHER" id="PTHR35971:SF4">
    <property type="entry name" value="OBSCURIN"/>
    <property type="match status" value="1"/>
</dbReference>
<feature type="domain" description="Ig-like" evidence="7">
    <location>
        <begin position="340"/>
        <end position="436"/>
    </location>
</feature>
<evidence type="ECO:0000256" key="4">
    <source>
        <dbReference type="ARBA" id="ARBA00022737"/>
    </source>
</evidence>
<proteinExistence type="predicted"/>
<dbReference type="InterPro" id="IPR036116">
    <property type="entry name" value="FN3_sf"/>
</dbReference>
<evidence type="ECO:0000256" key="3">
    <source>
        <dbReference type="ARBA" id="ARBA00022553"/>
    </source>
</evidence>
<keyword evidence="4" id="KW-0677">Repeat</keyword>
<evidence type="ECO:0000256" key="5">
    <source>
        <dbReference type="ARBA" id="ARBA00023157"/>
    </source>
</evidence>
<feature type="domain" description="Ig-like" evidence="7">
    <location>
        <begin position="438"/>
        <end position="509"/>
    </location>
</feature>
<dbReference type="InterPro" id="IPR003598">
    <property type="entry name" value="Ig_sub2"/>
</dbReference>
<dbReference type="FunFam" id="2.60.40.10:FF:000214">
    <property type="entry name" value="titin isoform X1"/>
    <property type="match status" value="1"/>
</dbReference>
<dbReference type="InterPro" id="IPR003599">
    <property type="entry name" value="Ig_sub"/>
</dbReference>
<dbReference type="InterPro" id="IPR036179">
    <property type="entry name" value="Ig-like_dom_sf"/>
</dbReference>
<dbReference type="SMART" id="SM00408">
    <property type="entry name" value="IGc2"/>
    <property type="match status" value="3"/>
</dbReference>
<dbReference type="InterPro" id="IPR003961">
    <property type="entry name" value="FN3_dom"/>
</dbReference>
<dbReference type="SUPFAM" id="SSF48726">
    <property type="entry name" value="Immunoglobulin"/>
    <property type="match status" value="5"/>
</dbReference>
<accession>A0A8C1K2T2</accession>
<dbReference type="PROSITE" id="PS50853">
    <property type="entry name" value="FN3"/>
    <property type="match status" value="1"/>
</dbReference>
<dbReference type="FunFam" id="2.60.40.10:FF:001066">
    <property type="entry name" value="Obscurin-like protein 1 isoform 3"/>
    <property type="match status" value="1"/>
</dbReference>
<keyword evidence="2" id="KW-0963">Cytoplasm</keyword>
<reference evidence="9" key="2">
    <citation type="submission" date="2025-09" db="UniProtKB">
        <authorList>
            <consortium name="Ensembl"/>
        </authorList>
    </citation>
    <scope>IDENTIFICATION</scope>
</reference>
<keyword evidence="5" id="KW-1015">Disulfide bond</keyword>
<dbReference type="Ensembl" id="ENSCCRT00010045470.1">
    <property type="protein sequence ID" value="ENSCCRP00010041427.1"/>
    <property type="gene ID" value="ENSCCRG00010017637.1"/>
</dbReference>
<comment type="subcellular location">
    <subcellularLocation>
        <location evidence="1">Cytoplasm</location>
    </subcellularLocation>
</comment>
<dbReference type="Pfam" id="PF07679">
    <property type="entry name" value="I-set"/>
    <property type="match status" value="4"/>
</dbReference>
<evidence type="ECO:0000259" key="8">
    <source>
        <dbReference type="PROSITE" id="PS50853"/>
    </source>
</evidence>
<protein>
    <submittedName>
        <fullName evidence="9">Obscurin, cytoskeletal calmodulin and titin-interacting RhoGEF b</fullName>
    </submittedName>
</protein>
<name>A0A8C1K2T2_CYPCA</name>
<dbReference type="InterPro" id="IPR007110">
    <property type="entry name" value="Ig-like_dom"/>
</dbReference>
<dbReference type="AlphaFoldDB" id="A0A8C1K2T2"/>
<keyword evidence="3" id="KW-0597">Phosphoprotein</keyword>
<dbReference type="SMART" id="SM00409">
    <property type="entry name" value="IG"/>
    <property type="match status" value="3"/>
</dbReference>
<evidence type="ECO:0000256" key="2">
    <source>
        <dbReference type="ARBA" id="ARBA00022490"/>
    </source>
</evidence>
<dbReference type="InterPro" id="IPR013783">
    <property type="entry name" value="Ig-like_fold"/>
</dbReference>
<dbReference type="Pfam" id="PF00041">
    <property type="entry name" value="fn3"/>
    <property type="match status" value="1"/>
</dbReference>
<evidence type="ECO:0000313" key="10">
    <source>
        <dbReference type="Proteomes" id="UP000694427"/>
    </source>
</evidence>
<dbReference type="SUPFAM" id="SSF49265">
    <property type="entry name" value="Fibronectin type III"/>
    <property type="match status" value="1"/>
</dbReference>
<feature type="domain" description="Ig-like" evidence="7">
    <location>
        <begin position="291"/>
        <end position="335"/>
    </location>
</feature>